<evidence type="ECO:0000259" key="4">
    <source>
        <dbReference type="Pfam" id="PF13193"/>
    </source>
</evidence>
<dbReference type="PROSITE" id="PS00455">
    <property type="entry name" value="AMP_BINDING"/>
    <property type="match status" value="1"/>
</dbReference>
<dbReference type="Proteomes" id="UP001359886">
    <property type="component" value="Unassembled WGS sequence"/>
</dbReference>
<dbReference type="InterPro" id="IPR000873">
    <property type="entry name" value="AMP-dep_synth/lig_dom"/>
</dbReference>
<organism evidence="5 6">
    <name type="scientific">Elongatibacter sediminis</name>
    <dbReference type="NCBI Taxonomy" id="3119006"/>
    <lineage>
        <taxon>Bacteria</taxon>
        <taxon>Pseudomonadati</taxon>
        <taxon>Pseudomonadota</taxon>
        <taxon>Gammaproteobacteria</taxon>
        <taxon>Chromatiales</taxon>
        <taxon>Wenzhouxiangellaceae</taxon>
        <taxon>Elongatibacter</taxon>
    </lineage>
</organism>
<dbReference type="Pfam" id="PF00501">
    <property type="entry name" value="AMP-binding"/>
    <property type="match status" value="1"/>
</dbReference>
<sequence>MSAEIFAKTNACPSIFAAFLASCDAHPQRPFLRAPACATAAYADGPIEFTYAAARSEVDRLRGHYRALGIVPGDRVGLAYDSRLDVYLHLLALNAEGASIVPLNLEGSDAEVLHVIRHSESRMIGGAGEHLDRLRTLAVEAGGITLIESEATPADEKPGEVPDKLVGAKDTEAALLYTSGTTGKPKGCILSNEYFLALGRGYTGLGGLCDIDHTDRLLTPLPPNHMNALAFSFMGMLMCGGCVIQLDRFHPRSWWRTVREEAATVIHYLGVMPAILLKLPGQADEDFGGQVKFGFGAGCDPRHQETFERRFGFPLIEGWAMTETGAGAMIVASHEPRYVGQRCFGRPGPELEFRLVDEQDRDVDSGQEGELLVRRSGPEPRLGFFSGYFRDEAATAEGWRGGWWRTGDVVREGPDGSLFFVDRRKNVIRRSGENIAAVEVEAVLLQSEAVGNCAVTAVPDEIRGDEVFAFVVPSDDAADPAGLAQNVFDFSMQHLVYFKAPGYIAVVDSLPLTASQKISRGEVKRQARRVLEENTAVDLRSLKKRRAS</sequence>
<reference evidence="5 6" key="1">
    <citation type="submission" date="2024-02" db="EMBL/GenBank/DDBJ databases">
        <title>A novel Wenzhouxiangellaceae bacterium, isolated from coastal sediments.</title>
        <authorList>
            <person name="Du Z.-J."/>
            <person name="Ye Y.-Q."/>
            <person name="Zhang X.-Y."/>
        </authorList>
    </citation>
    <scope>NUCLEOTIDE SEQUENCE [LARGE SCALE GENOMIC DNA]</scope>
    <source>
        <strain evidence="5 6">CH-27</strain>
    </source>
</reference>
<dbReference type="SUPFAM" id="SSF56801">
    <property type="entry name" value="Acetyl-CoA synthetase-like"/>
    <property type="match status" value="1"/>
</dbReference>
<keyword evidence="2" id="KW-0436">Ligase</keyword>
<dbReference type="GO" id="GO:0031956">
    <property type="term" value="F:medium-chain fatty acid-CoA ligase activity"/>
    <property type="evidence" value="ECO:0007669"/>
    <property type="project" value="TreeGrafter"/>
</dbReference>
<dbReference type="PANTHER" id="PTHR43201">
    <property type="entry name" value="ACYL-COA SYNTHETASE"/>
    <property type="match status" value="1"/>
</dbReference>
<dbReference type="Gene3D" id="3.30.300.30">
    <property type="match status" value="1"/>
</dbReference>
<dbReference type="GO" id="GO:0006631">
    <property type="term" value="P:fatty acid metabolic process"/>
    <property type="evidence" value="ECO:0007669"/>
    <property type="project" value="TreeGrafter"/>
</dbReference>
<dbReference type="EMBL" id="JAZHOG010000001">
    <property type="protein sequence ID" value="MEJ8566186.1"/>
    <property type="molecule type" value="Genomic_DNA"/>
</dbReference>
<comment type="similarity">
    <text evidence="1">Belongs to the ATP-dependent AMP-binding enzyme family.</text>
</comment>
<evidence type="ECO:0000313" key="5">
    <source>
        <dbReference type="EMBL" id="MEJ8566186.1"/>
    </source>
</evidence>
<dbReference type="InterPro" id="IPR045851">
    <property type="entry name" value="AMP-bd_C_sf"/>
</dbReference>
<keyword evidence="6" id="KW-1185">Reference proteome</keyword>
<evidence type="ECO:0000256" key="1">
    <source>
        <dbReference type="ARBA" id="ARBA00006432"/>
    </source>
</evidence>
<gene>
    <name evidence="5" type="ORF">V3330_01005</name>
</gene>
<dbReference type="InterPro" id="IPR025110">
    <property type="entry name" value="AMP-bd_C"/>
</dbReference>
<dbReference type="PANTHER" id="PTHR43201:SF5">
    <property type="entry name" value="MEDIUM-CHAIN ACYL-COA LIGASE ACSF2, MITOCHONDRIAL"/>
    <property type="match status" value="1"/>
</dbReference>
<dbReference type="InterPro" id="IPR020845">
    <property type="entry name" value="AMP-binding_CS"/>
</dbReference>
<accession>A0AAW9RF47</accession>
<name>A0AAW9RF47_9GAMM</name>
<proteinExistence type="inferred from homology"/>
<evidence type="ECO:0000256" key="2">
    <source>
        <dbReference type="ARBA" id="ARBA00022598"/>
    </source>
</evidence>
<dbReference type="Gene3D" id="3.40.50.12780">
    <property type="entry name" value="N-terminal domain of ligase-like"/>
    <property type="match status" value="1"/>
</dbReference>
<dbReference type="InterPro" id="IPR042099">
    <property type="entry name" value="ANL_N_sf"/>
</dbReference>
<dbReference type="Pfam" id="PF13193">
    <property type="entry name" value="AMP-binding_C"/>
    <property type="match status" value="1"/>
</dbReference>
<feature type="domain" description="AMP-dependent synthetase/ligase" evidence="3">
    <location>
        <begin position="34"/>
        <end position="376"/>
    </location>
</feature>
<comment type="caution">
    <text evidence="5">The sequence shown here is derived from an EMBL/GenBank/DDBJ whole genome shotgun (WGS) entry which is preliminary data.</text>
</comment>
<dbReference type="RefSeq" id="WP_354693509.1">
    <property type="nucleotide sequence ID" value="NZ_JAZHOG010000001.1"/>
</dbReference>
<protein>
    <submittedName>
        <fullName evidence="5">AMP-binding protein</fullName>
    </submittedName>
</protein>
<evidence type="ECO:0000313" key="6">
    <source>
        <dbReference type="Proteomes" id="UP001359886"/>
    </source>
</evidence>
<dbReference type="AlphaFoldDB" id="A0AAW9RF47"/>
<feature type="domain" description="AMP-binding enzyme C-terminal" evidence="4">
    <location>
        <begin position="439"/>
        <end position="517"/>
    </location>
</feature>
<evidence type="ECO:0000259" key="3">
    <source>
        <dbReference type="Pfam" id="PF00501"/>
    </source>
</evidence>